<accession>A0ABR2UKW1</accession>
<gene>
    <name evidence="4" type="ORF">SUNI508_02098</name>
</gene>
<evidence type="ECO:0000259" key="3">
    <source>
        <dbReference type="Pfam" id="PF25488"/>
    </source>
</evidence>
<dbReference type="EMBL" id="JARVKF010000418">
    <property type="protein sequence ID" value="KAK9415250.1"/>
    <property type="molecule type" value="Genomic_DNA"/>
</dbReference>
<dbReference type="Proteomes" id="UP001408356">
    <property type="component" value="Unassembled WGS sequence"/>
</dbReference>
<evidence type="ECO:0000256" key="2">
    <source>
        <dbReference type="SAM" id="SignalP"/>
    </source>
</evidence>
<reference evidence="4 5" key="1">
    <citation type="journal article" date="2024" name="J. Plant Pathol.">
        <title>Sequence and assembly of the genome of Seiridium unicorne, isolate CBS 538.82, causal agent of cypress canker disease.</title>
        <authorList>
            <person name="Scali E."/>
            <person name="Rocca G.D."/>
            <person name="Danti R."/>
            <person name="Garbelotto M."/>
            <person name="Barberini S."/>
            <person name="Baroncelli R."/>
            <person name="Emiliani G."/>
        </authorList>
    </citation>
    <scope>NUCLEOTIDE SEQUENCE [LARGE SCALE GENOMIC DNA]</scope>
    <source>
        <strain evidence="4 5">BM-138-508</strain>
    </source>
</reference>
<keyword evidence="2" id="KW-0732">Signal</keyword>
<dbReference type="Pfam" id="PF25488">
    <property type="entry name" value="RNaseT2L_C"/>
    <property type="match status" value="1"/>
</dbReference>
<dbReference type="InterPro" id="IPR057328">
    <property type="entry name" value="RNaseT2L_C"/>
</dbReference>
<feature type="chain" id="PRO_5045715288" description="RNase T2-like C-terminal domain-containing protein" evidence="2">
    <location>
        <begin position="17"/>
        <end position="470"/>
    </location>
</feature>
<feature type="compositionally biased region" description="Polar residues" evidence="1">
    <location>
        <begin position="328"/>
        <end position="339"/>
    </location>
</feature>
<evidence type="ECO:0000313" key="5">
    <source>
        <dbReference type="Proteomes" id="UP001408356"/>
    </source>
</evidence>
<evidence type="ECO:0000256" key="1">
    <source>
        <dbReference type="SAM" id="MobiDB-lite"/>
    </source>
</evidence>
<protein>
    <recommendedName>
        <fullName evidence="3">RNase T2-like C-terminal domain-containing protein</fullName>
    </recommendedName>
</protein>
<name>A0ABR2UKW1_9PEZI</name>
<feature type="region of interest" description="Disordered" evidence="1">
    <location>
        <begin position="243"/>
        <end position="470"/>
    </location>
</feature>
<feature type="compositionally biased region" description="Polar residues" evidence="1">
    <location>
        <begin position="390"/>
        <end position="400"/>
    </location>
</feature>
<feature type="compositionally biased region" description="Basic and acidic residues" evidence="1">
    <location>
        <begin position="373"/>
        <end position="384"/>
    </location>
</feature>
<proteinExistence type="predicted"/>
<organism evidence="4 5">
    <name type="scientific">Seiridium unicorne</name>
    <dbReference type="NCBI Taxonomy" id="138068"/>
    <lineage>
        <taxon>Eukaryota</taxon>
        <taxon>Fungi</taxon>
        <taxon>Dikarya</taxon>
        <taxon>Ascomycota</taxon>
        <taxon>Pezizomycotina</taxon>
        <taxon>Sordariomycetes</taxon>
        <taxon>Xylariomycetidae</taxon>
        <taxon>Amphisphaeriales</taxon>
        <taxon>Sporocadaceae</taxon>
        <taxon>Seiridium</taxon>
    </lineage>
</organism>
<comment type="caution">
    <text evidence="4">The sequence shown here is derived from an EMBL/GenBank/DDBJ whole genome shotgun (WGS) entry which is preliminary data.</text>
</comment>
<keyword evidence="5" id="KW-1185">Reference proteome</keyword>
<feature type="compositionally biased region" description="Basic and acidic residues" evidence="1">
    <location>
        <begin position="427"/>
        <end position="449"/>
    </location>
</feature>
<feature type="domain" description="RNase T2-like C-terminal" evidence="3">
    <location>
        <begin position="32"/>
        <end position="129"/>
    </location>
</feature>
<sequence length="470" mass="52505">MLRNITLAALAGVASATTFNGTGQLRTLSSLTADRGTDLGCLTDAGNWTTEDSLCGTFTGTRSGSVYTTLTSLDGPCTIDDSEFTCGTDLTALQFWAWTGLLDNYDVLAHSEQITYSSSSNISEVSDSSVPILEVLHWTNLHSPPLLEIMYRSSLPDPRINNRNDAQPREYIQHNATAFDFETVHIPENPMKRRYSHIPPPPPPPPYEKLPREEAYSTGYYNSTADHSSTTPVTDHIYKSHHRRGMYAPPTGEGLRDSRDCPGGPIRNTIPEPFVYQRPRVEVDRHQSSRAPPLPVERQESFREYPPPSFHHLARPSRELPSVRPSRLPQTQLKNTRAVSSREELGLTPEFGSYPASAREMSASRDAPACPQTREHDTLPREPPVHIYINTGTQSVNQLAEPSPRRATATSTAEETDRGRRHQSHGSRRDREHQSNSIKDSPRKVSDKPSRHKSKQKSTRTQNPDLCVPQ</sequence>
<feature type="signal peptide" evidence="2">
    <location>
        <begin position="1"/>
        <end position="16"/>
    </location>
</feature>
<evidence type="ECO:0000313" key="4">
    <source>
        <dbReference type="EMBL" id="KAK9415250.1"/>
    </source>
</evidence>